<comment type="caution">
    <text evidence="1">The sequence shown here is derived from an EMBL/GenBank/DDBJ whole genome shotgun (WGS) entry which is preliminary data.</text>
</comment>
<protein>
    <recommendedName>
        <fullName evidence="3">HicB-like antitoxin of toxin-antitoxin system domain-containing protein</fullName>
    </recommendedName>
</protein>
<name>A0A1F5RHM5_9BACT</name>
<evidence type="ECO:0008006" key="3">
    <source>
        <dbReference type="Google" id="ProtNLM"/>
    </source>
</evidence>
<evidence type="ECO:0000313" key="2">
    <source>
        <dbReference type="Proteomes" id="UP000177230"/>
    </source>
</evidence>
<dbReference type="InterPro" id="IPR051404">
    <property type="entry name" value="TA_system_antitoxin"/>
</dbReference>
<proteinExistence type="predicted"/>
<dbReference type="PANTHER" id="PTHR34504:SF2">
    <property type="entry name" value="UPF0150 PROTEIN SSL0259"/>
    <property type="match status" value="1"/>
</dbReference>
<accession>A0A1F5RHM5</accession>
<dbReference type="SUPFAM" id="SSF143100">
    <property type="entry name" value="TTHA1013/TTHA0281-like"/>
    <property type="match status" value="1"/>
</dbReference>
<dbReference type="EMBL" id="MFFM01000011">
    <property type="protein sequence ID" value="OGF13898.1"/>
    <property type="molecule type" value="Genomic_DNA"/>
</dbReference>
<gene>
    <name evidence="1" type="ORF">A2024_10670</name>
</gene>
<dbReference type="InterPro" id="IPR035069">
    <property type="entry name" value="TTHA1013/TTHA0281-like"/>
</dbReference>
<dbReference type="PANTHER" id="PTHR34504">
    <property type="entry name" value="ANTITOXIN HICB"/>
    <property type="match status" value="1"/>
</dbReference>
<sequence>MKNYKHRQYNFSVLIEQDEDGYFVATVPALKSCYTQAKKLEDLYPRIKEVIELCLREEKPAVMKFVSLQQVQVAV</sequence>
<dbReference type="Gene3D" id="3.30.160.250">
    <property type="match status" value="1"/>
</dbReference>
<dbReference type="AlphaFoldDB" id="A0A1F5RHM5"/>
<dbReference type="Proteomes" id="UP000177230">
    <property type="component" value="Unassembled WGS sequence"/>
</dbReference>
<reference evidence="1 2" key="1">
    <citation type="journal article" date="2016" name="Nat. Commun.">
        <title>Thousands of microbial genomes shed light on interconnected biogeochemical processes in an aquifer system.</title>
        <authorList>
            <person name="Anantharaman K."/>
            <person name="Brown C.T."/>
            <person name="Hug L.A."/>
            <person name="Sharon I."/>
            <person name="Castelle C.J."/>
            <person name="Probst A.J."/>
            <person name="Thomas B.C."/>
            <person name="Singh A."/>
            <person name="Wilkins M.J."/>
            <person name="Karaoz U."/>
            <person name="Brodie E.L."/>
            <person name="Williams K.H."/>
            <person name="Hubbard S.S."/>
            <person name="Banfield J.F."/>
        </authorList>
    </citation>
    <scope>NUCLEOTIDE SEQUENCE [LARGE SCALE GENOMIC DNA]</scope>
</reference>
<organism evidence="1 2">
    <name type="scientific">Candidatus Edwardsbacteria bacterium GWF2_54_11</name>
    <dbReference type="NCBI Taxonomy" id="1817851"/>
    <lineage>
        <taxon>Bacteria</taxon>
        <taxon>Candidatus Edwardsiibacteriota</taxon>
    </lineage>
</organism>
<evidence type="ECO:0000313" key="1">
    <source>
        <dbReference type="EMBL" id="OGF13898.1"/>
    </source>
</evidence>